<proteinExistence type="inferred from homology"/>
<evidence type="ECO:0000256" key="7">
    <source>
        <dbReference type="ARBA" id="ARBA00023136"/>
    </source>
</evidence>
<keyword evidence="10" id="KW-1185">Reference proteome</keyword>
<protein>
    <recommendedName>
        <fullName evidence="3">ER membrane protein complex subunit 6</fullName>
    </recommendedName>
</protein>
<accession>A0A9P3LAG6</accession>
<evidence type="ECO:0000313" key="9">
    <source>
        <dbReference type="EMBL" id="GJE87504.1"/>
    </source>
</evidence>
<comment type="similarity">
    <text evidence="2">Belongs to the EMC6 family.</text>
</comment>
<feature type="transmembrane region" description="Helical" evidence="8">
    <location>
        <begin position="92"/>
        <end position="109"/>
    </location>
</feature>
<gene>
    <name evidence="9" type="ORF">PsYK624_035870</name>
</gene>
<organism evidence="9 10">
    <name type="scientific">Phanerochaete sordida</name>
    <dbReference type="NCBI Taxonomy" id="48140"/>
    <lineage>
        <taxon>Eukaryota</taxon>
        <taxon>Fungi</taxon>
        <taxon>Dikarya</taxon>
        <taxon>Basidiomycota</taxon>
        <taxon>Agaricomycotina</taxon>
        <taxon>Agaricomycetes</taxon>
        <taxon>Polyporales</taxon>
        <taxon>Phanerochaetaceae</taxon>
        <taxon>Phanerochaete</taxon>
    </lineage>
</organism>
<comment type="subcellular location">
    <subcellularLocation>
        <location evidence="1">Endoplasmic reticulum membrane</location>
        <topology evidence="1">Multi-pass membrane protein</topology>
    </subcellularLocation>
</comment>
<dbReference type="PANTHER" id="PTHR20994">
    <property type="entry name" value="ER MEMBRANE PROTEIN COMPLEX SUBUNIT 6"/>
    <property type="match status" value="1"/>
</dbReference>
<dbReference type="PANTHER" id="PTHR20994:SF0">
    <property type="entry name" value="ER MEMBRANE PROTEIN COMPLEX SUBUNIT 6"/>
    <property type="match status" value="1"/>
</dbReference>
<dbReference type="OrthoDB" id="16510at2759"/>
<sequence length="110" mass="12043">MSTPNADAAAQLLYPPNVQYNAGRIYTIKFISACLAGAVAGTLGLESWLGFGLFLLSTLFTSACLYVKCKAKPAKFMAGGFWELVNPGQENMFSFLLVWTLFYGIVHVYD</sequence>
<dbReference type="GO" id="GO:0000045">
    <property type="term" value="P:autophagosome assembly"/>
    <property type="evidence" value="ECO:0007669"/>
    <property type="project" value="TreeGrafter"/>
</dbReference>
<keyword evidence="5" id="KW-0256">Endoplasmic reticulum</keyword>
<keyword evidence="4 8" id="KW-0812">Transmembrane</keyword>
<dbReference type="GO" id="GO:0034975">
    <property type="term" value="P:protein folding in endoplasmic reticulum"/>
    <property type="evidence" value="ECO:0007669"/>
    <property type="project" value="TreeGrafter"/>
</dbReference>
<dbReference type="InterPro" id="IPR008504">
    <property type="entry name" value="Emc6"/>
</dbReference>
<dbReference type="InterPro" id="IPR029008">
    <property type="entry name" value="EMC6-like"/>
</dbReference>
<dbReference type="GO" id="GO:0072546">
    <property type="term" value="C:EMC complex"/>
    <property type="evidence" value="ECO:0007669"/>
    <property type="project" value="InterPro"/>
</dbReference>
<evidence type="ECO:0000313" key="10">
    <source>
        <dbReference type="Proteomes" id="UP000703269"/>
    </source>
</evidence>
<comment type="caution">
    <text evidence="9">The sequence shown here is derived from an EMBL/GenBank/DDBJ whole genome shotgun (WGS) entry which is preliminary data.</text>
</comment>
<evidence type="ECO:0000256" key="4">
    <source>
        <dbReference type="ARBA" id="ARBA00022692"/>
    </source>
</evidence>
<evidence type="ECO:0000256" key="8">
    <source>
        <dbReference type="SAM" id="Phobius"/>
    </source>
</evidence>
<keyword evidence="6 8" id="KW-1133">Transmembrane helix</keyword>
<dbReference type="EMBL" id="BPQB01000006">
    <property type="protein sequence ID" value="GJE87504.1"/>
    <property type="molecule type" value="Genomic_DNA"/>
</dbReference>
<evidence type="ECO:0000256" key="1">
    <source>
        <dbReference type="ARBA" id="ARBA00004477"/>
    </source>
</evidence>
<dbReference type="Pfam" id="PF07019">
    <property type="entry name" value="EMC6"/>
    <property type="match status" value="1"/>
</dbReference>
<evidence type="ECO:0000256" key="2">
    <source>
        <dbReference type="ARBA" id="ARBA00009436"/>
    </source>
</evidence>
<evidence type="ECO:0000256" key="5">
    <source>
        <dbReference type="ARBA" id="ARBA00022824"/>
    </source>
</evidence>
<name>A0A9P3LAG6_9APHY</name>
<feature type="transmembrane region" description="Helical" evidence="8">
    <location>
        <begin position="48"/>
        <end position="67"/>
    </location>
</feature>
<dbReference type="AlphaFoldDB" id="A0A9P3LAG6"/>
<dbReference type="Proteomes" id="UP000703269">
    <property type="component" value="Unassembled WGS sequence"/>
</dbReference>
<evidence type="ECO:0000256" key="3">
    <source>
        <dbReference type="ARBA" id="ARBA00020827"/>
    </source>
</evidence>
<keyword evidence="7 8" id="KW-0472">Membrane</keyword>
<reference evidence="9 10" key="1">
    <citation type="submission" date="2021-08" db="EMBL/GenBank/DDBJ databases">
        <title>Draft Genome Sequence of Phanerochaete sordida strain YK-624.</title>
        <authorList>
            <person name="Mori T."/>
            <person name="Dohra H."/>
            <person name="Suzuki T."/>
            <person name="Kawagishi H."/>
            <person name="Hirai H."/>
        </authorList>
    </citation>
    <scope>NUCLEOTIDE SEQUENCE [LARGE SCALE GENOMIC DNA]</scope>
    <source>
        <strain evidence="9 10">YK-624</strain>
    </source>
</reference>
<evidence type="ECO:0000256" key="6">
    <source>
        <dbReference type="ARBA" id="ARBA00022989"/>
    </source>
</evidence>